<gene>
    <name evidence="1" type="ORF">F2Q68_00020041</name>
</gene>
<comment type="caution">
    <text evidence="1">The sequence shown here is derived from an EMBL/GenBank/DDBJ whole genome shotgun (WGS) entry which is preliminary data.</text>
</comment>
<name>A0A8S9FZH0_BRACR</name>
<sequence>MGFLHLEGTQQWGFRYVKHQTYEAKNISISERRLMLKVVFNTFYGRGAPPVCGLWLMVTVRLGIGQPELVKPGDLMPPCLTGVTPFSGTLEVVAFRCVLGCFRS</sequence>
<organism evidence="1 2">
    <name type="scientific">Brassica cretica</name>
    <name type="common">Mustard</name>
    <dbReference type="NCBI Taxonomy" id="69181"/>
    <lineage>
        <taxon>Eukaryota</taxon>
        <taxon>Viridiplantae</taxon>
        <taxon>Streptophyta</taxon>
        <taxon>Embryophyta</taxon>
        <taxon>Tracheophyta</taxon>
        <taxon>Spermatophyta</taxon>
        <taxon>Magnoliopsida</taxon>
        <taxon>eudicotyledons</taxon>
        <taxon>Gunneridae</taxon>
        <taxon>Pentapetalae</taxon>
        <taxon>rosids</taxon>
        <taxon>malvids</taxon>
        <taxon>Brassicales</taxon>
        <taxon>Brassicaceae</taxon>
        <taxon>Brassiceae</taxon>
        <taxon>Brassica</taxon>
    </lineage>
</organism>
<dbReference type="Proteomes" id="UP000712281">
    <property type="component" value="Unassembled WGS sequence"/>
</dbReference>
<proteinExistence type="predicted"/>
<accession>A0A8S9FZH0</accession>
<protein>
    <submittedName>
        <fullName evidence="1">Uncharacterized protein</fullName>
    </submittedName>
</protein>
<dbReference type="AlphaFoldDB" id="A0A8S9FZH0"/>
<evidence type="ECO:0000313" key="2">
    <source>
        <dbReference type="Proteomes" id="UP000712281"/>
    </source>
</evidence>
<reference evidence="1" key="1">
    <citation type="submission" date="2019-12" db="EMBL/GenBank/DDBJ databases">
        <title>Genome sequencing and annotation of Brassica cretica.</title>
        <authorList>
            <person name="Studholme D.J."/>
            <person name="Sarris P.F."/>
        </authorList>
    </citation>
    <scope>NUCLEOTIDE SEQUENCE</scope>
    <source>
        <strain evidence="1">PFS-001/15</strain>
        <tissue evidence="1">Leaf</tissue>
    </source>
</reference>
<evidence type="ECO:0000313" key="1">
    <source>
        <dbReference type="EMBL" id="KAF2538611.1"/>
    </source>
</evidence>
<dbReference type="EMBL" id="QGKW02002228">
    <property type="protein sequence ID" value="KAF2538611.1"/>
    <property type="molecule type" value="Genomic_DNA"/>
</dbReference>